<evidence type="ECO:0000259" key="1">
    <source>
        <dbReference type="Pfam" id="PF03572"/>
    </source>
</evidence>
<dbReference type="Gene3D" id="3.90.226.10">
    <property type="entry name" value="2-enoyl-CoA Hydratase, Chain A, domain 1"/>
    <property type="match status" value="1"/>
</dbReference>
<dbReference type="RefSeq" id="WP_148696955.1">
    <property type="nucleotide sequence ID" value="NZ_CP017834.1"/>
</dbReference>
<feature type="domain" description="Tail specific protease" evidence="1">
    <location>
        <begin position="284"/>
        <end position="356"/>
    </location>
</feature>
<dbReference type="Proteomes" id="UP000184731">
    <property type="component" value="Chromosome"/>
</dbReference>
<dbReference type="InterPro" id="IPR005151">
    <property type="entry name" value="Tail-specific_protease"/>
</dbReference>
<proteinExistence type="predicted"/>
<dbReference type="STRING" id="1915309.AXG55_04640"/>
<dbReference type="Pfam" id="PF03572">
    <property type="entry name" value="Peptidase_S41"/>
    <property type="match status" value="1"/>
</dbReference>
<keyword evidence="3" id="KW-1185">Reference proteome</keyword>
<dbReference type="OrthoDB" id="5287531at2"/>
<dbReference type="GO" id="GO:0008236">
    <property type="term" value="F:serine-type peptidase activity"/>
    <property type="evidence" value="ECO:0007669"/>
    <property type="project" value="InterPro"/>
</dbReference>
<name>A0A1L4CZ55_9BACT</name>
<evidence type="ECO:0000313" key="2">
    <source>
        <dbReference type="EMBL" id="APJ03228.1"/>
    </source>
</evidence>
<evidence type="ECO:0000313" key="3">
    <source>
        <dbReference type="Proteomes" id="UP000184731"/>
    </source>
</evidence>
<organism evidence="2 3">
    <name type="scientific">Silvanigrella aquatica</name>
    <dbReference type="NCBI Taxonomy" id="1915309"/>
    <lineage>
        <taxon>Bacteria</taxon>
        <taxon>Pseudomonadati</taxon>
        <taxon>Bdellovibrionota</taxon>
        <taxon>Oligoflexia</taxon>
        <taxon>Silvanigrellales</taxon>
        <taxon>Silvanigrellaceae</taxon>
        <taxon>Silvanigrella</taxon>
    </lineage>
</organism>
<dbReference type="GO" id="GO:0004175">
    <property type="term" value="F:endopeptidase activity"/>
    <property type="evidence" value="ECO:0007669"/>
    <property type="project" value="TreeGrafter"/>
</dbReference>
<dbReference type="PANTHER" id="PTHR32060">
    <property type="entry name" value="TAIL-SPECIFIC PROTEASE"/>
    <property type="match status" value="1"/>
</dbReference>
<dbReference type="KEGG" id="saqi:AXG55_04640"/>
<dbReference type="EMBL" id="CP017834">
    <property type="protein sequence ID" value="APJ03228.1"/>
    <property type="molecule type" value="Genomic_DNA"/>
</dbReference>
<dbReference type="InterPro" id="IPR029045">
    <property type="entry name" value="ClpP/crotonase-like_dom_sf"/>
</dbReference>
<sequence>MKKLIAVASALCLLACNKKENETTKKFEDFSDYEAPNPKLVNDKQGVKEVTAFMFDNYYVHDKGINGAQLIRDIDVNLPDEEFYNQISNVFAKHGDAHTRFFKPKPFSCRERGIISDSLLFDLANENGNLKLVVNHINFYNAFSENLEYISALAQFEVGDVILSINGEDPIKMIESNSHFSYGANNESKNIFGLRNLLFRKEVIYPKLIENEFKIKIMRNNLEINLPVYSNNECKNEEINSAIGWDLNHYNMMHYFKNESFQNIDKNSEVKFYKFELNENTKYLYILVPSFASEEVILNKDDNFVIRNMLSIQYKIEKQNDINGVLIDVRNNPGGLVEYSDLLAQLFYSTKSNNPFYPMEFYMKANNEKLKVLNRFNKLVYEKNDEAI</sequence>
<reference evidence="2 3" key="1">
    <citation type="submission" date="2016-10" db="EMBL/GenBank/DDBJ databases">
        <title>Silvanigrella aquatica sp. nov., isolated from a freshwater lake located in the Black Forest, Germany, description of Silvanigrellaceae fam. nov., Silvanigrellales ord. nov., reclassification of the order Bdellovibrionales in the class Oligoflexia, reclassification of the families Bacteriovoracaceae and Halobacteriovoraceae in the new order Bacteriovoracales ord. nov., and reclassification of the family Pseudobacteriovoracaceae in the order Oligoflexiales.</title>
        <authorList>
            <person name="Hahn M.W."/>
            <person name="Schmidt J."/>
            <person name="Koll U."/>
            <person name="Rohde M."/>
            <person name="Verbag S."/>
            <person name="Pitt A."/>
            <person name="Nakai R."/>
            <person name="Naganuma T."/>
            <person name="Lang E."/>
        </authorList>
    </citation>
    <scope>NUCLEOTIDE SEQUENCE [LARGE SCALE GENOMIC DNA]</scope>
    <source>
        <strain evidence="2 3">MWH-Nonnen-W8red</strain>
    </source>
</reference>
<protein>
    <recommendedName>
        <fullName evidence="1">Tail specific protease domain-containing protein</fullName>
    </recommendedName>
</protein>
<gene>
    <name evidence="2" type="ORF">AXG55_04640</name>
</gene>
<dbReference type="AlphaFoldDB" id="A0A1L4CZ55"/>
<accession>A0A1L4CZ55</accession>
<dbReference type="PANTHER" id="PTHR32060:SF22">
    <property type="entry name" value="CARBOXYL-TERMINAL-PROCESSING PEPTIDASE 3, CHLOROPLASTIC"/>
    <property type="match status" value="1"/>
</dbReference>
<dbReference type="GO" id="GO:0006508">
    <property type="term" value="P:proteolysis"/>
    <property type="evidence" value="ECO:0007669"/>
    <property type="project" value="InterPro"/>
</dbReference>
<dbReference type="SUPFAM" id="SSF52096">
    <property type="entry name" value="ClpP/crotonase"/>
    <property type="match status" value="1"/>
</dbReference>